<gene>
    <name evidence="3" type="ORF">GJV26_02945</name>
</gene>
<proteinExistence type="predicted"/>
<keyword evidence="1" id="KW-0812">Transmembrane</keyword>
<accession>A0A6I3XA22</accession>
<dbReference type="CDD" id="cd00198">
    <property type="entry name" value="vWFA"/>
    <property type="match status" value="1"/>
</dbReference>
<organism evidence="3 4">
    <name type="scientific">Pseudoduganella dura</name>
    <dbReference type="NCBI Taxonomy" id="321982"/>
    <lineage>
        <taxon>Bacteria</taxon>
        <taxon>Pseudomonadati</taxon>
        <taxon>Pseudomonadota</taxon>
        <taxon>Betaproteobacteria</taxon>
        <taxon>Burkholderiales</taxon>
        <taxon>Oxalobacteraceae</taxon>
        <taxon>Telluria group</taxon>
        <taxon>Pseudoduganella</taxon>
    </lineage>
</organism>
<evidence type="ECO:0000313" key="4">
    <source>
        <dbReference type="Proteomes" id="UP000431684"/>
    </source>
</evidence>
<dbReference type="Proteomes" id="UP000431684">
    <property type="component" value="Unassembled WGS sequence"/>
</dbReference>
<sequence>MTPILQRQRGAVTIMVAVALLVLLAVAGLVVDSGLAYMVKARLNAAVDSAALAAARAVTDGNTQEAQRASAQTAADQFFAANIPQGYLSSKPTITEKTVTFSAGTVTIDIAAKAPMPVSLMQLLGFTSMNPVATAQTIRRDLDMALVVDRSGSLAVDGSAPTVQKSAISFLNKFNVTQDRVGLISFAAGASIDRAISTDTRGFNRAAMVSAIGSYDFEGGTSSVEGLWNAREQLNLIPLAKRSAMRVIVFFSDGQPTGLGTYQAHANPGLCTKAGSIQSTGSGLWSLTETNSEISDYYCKLRNNPAKTLSAWYNAHNPGNELAKREFRLAGGGPRTVTDDIGSTDMLKKNINAAAYNLAEAVAAKAREEKIFVFTLGLGASLKDSSGYNGENNEAFLKCMANVPEGPSRCYKPAQPVGMYCYAATDADLTPCFSKLASAILRISK</sequence>
<dbReference type="Pfam" id="PF13400">
    <property type="entry name" value="Tad"/>
    <property type="match status" value="1"/>
</dbReference>
<keyword evidence="4" id="KW-1185">Reference proteome</keyword>
<protein>
    <submittedName>
        <fullName evidence="3">VWA domain-containing protein</fullName>
    </submittedName>
</protein>
<dbReference type="EMBL" id="WNWM01000002">
    <property type="protein sequence ID" value="MUI11450.1"/>
    <property type="molecule type" value="Genomic_DNA"/>
</dbReference>
<feature type="transmembrane region" description="Helical" evidence="1">
    <location>
        <begin position="12"/>
        <end position="31"/>
    </location>
</feature>
<dbReference type="SMART" id="SM00327">
    <property type="entry name" value="VWA"/>
    <property type="match status" value="1"/>
</dbReference>
<dbReference type="RefSeq" id="WP_155707500.1">
    <property type="nucleotide sequence ID" value="NZ_BMWU01000018.1"/>
</dbReference>
<dbReference type="SUPFAM" id="SSF53300">
    <property type="entry name" value="vWA-like"/>
    <property type="match status" value="1"/>
</dbReference>
<keyword evidence="1" id="KW-0472">Membrane</keyword>
<feature type="domain" description="VWFA" evidence="2">
    <location>
        <begin position="143"/>
        <end position="440"/>
    </location>
</feature>
<dbReference type="InterPro" id="IPR002035">
    <property type="entry name" value="VWF_A"/>
</dbReference>
<evidence type="ECO:0000256" key="1">
    <source>
        <dbReference type="SAM" id="Phobius"/>
    </source>
</evidence>
<evidence type="ECO:0000313" key="3">
    <source>
        <dbReference type="EMBL" id="MUI11450.1"/>
    </source>
</evidence>
<name>A0A6I3XA22_9BURK</name>
<keyword evidence="1" id="KW-1133">Transmembrane helix</keyword>
<dbReference type="OrthoDB" id="8707694at2"/>
<evidence type="ECO:0000259" key="2">
    <source>
        <dbReference type="PROSITE" id="PS50234"/>
    </source>
</evidence>
<reference evidence="3 4" key="1">
    <citation type="submission" date="2019-11" db="EMBL/GenBank/DDBJ databases">
        <title>Draft Genome Sequences of Six Type Strains of the Genus Massilia.</title>
        <authorList>
            <person name="Miess H."/>
            <person name="Frediansyah A."/>
            <person name="Goeker M."/>
            <person name="Gross H."/>
        </authorList>
    </citation>
    <scope>NUCLEOTIDE SEQUENCE [LARGE SCALE GENOMIC DNA]</scope>
    <source>
        <strain evidence="3 4">DSM 17513</strain>
    </source>
</reference>
<dbReference type="InterPro" id="IPR036465">
    <property type="entry name" value="vWFA_dom_sf"/>
</dbReference>
<dbReference type="PROSITE" id="PS50234">
    <property type="entry name" value="VWFA"/>
    <property type="match status" value="1"/>
</dbReference>
<dbReference type="Pfam" id="PF13519">
    <property type="entry name" value="VWA_2"/>
    <property type="match status" value="1"/>
</dbReference>
<dbReference type="Gene3D" id="3.40.50.410">
    <property type="entry name" value="von Willebrand factor, type A domain"/>
    <property type="match status" value="1"/>
</dbReference>
<dbReference type="AlphaFoldDB" id="A0A6I3XA22"/>
<comment type="caution">
    <text evidence="3">The sequence shown here is derived from an EMBL/GenBank/DDBJ whole genome shotgun (WGS) entry which is preliminary data.</text>
</comment>
<dbReference type="InterPro" id="IPR028087">
    <property type="entry name" value="Tad_N"/>
</dbReference>